<dbReference type="Proteomes" id="UP001164250">
    <property type="component" value="Chromosome 5"/>
</dbReference>
<gene>
    <name evidence="1" type="ORF">Patl1_28742</name>
</gene>
<accession>A0ACC1BDU6</accession>
<organism evidence="1 2">
    <name type="scientific">Pistacia atlantica</name>
    <dbReference type="NCBI Taxonomy" id="434234"/>
    <lineage>
        <taxon>Eukaryota</taxon>
        <taxon>Viridiplantae</taxon>
        <taxon>Streptophyta</taxon>
        <taxon>Embryophyta</taxon>
        <taxon>Tracheophyta</taxon>
        <taxon>Spermatophyta</taxon>
        <taxon>Magnoliopsida</taxon>
        <taxon>eudicotyledons</taxon>
        <taxon>Gunneridae</taxon>
        <taxon>Pentapetalae</taxon>
        <taxon>rosids</taxon>
        <taxon>malvids</taxon>
        <taxon>Sapindales</taxon>
        <taxon>Anacardiaceae</taxon>
        <taxon>Pistacia</taxon>
    </lineage>
</organism>
<protein>
    <submittedName>
        <fullName evidence="1">Uncharacterized protein</fullName>
    </submittedName>
</protein>
<dbReference type="EMBL" id="CM047901">
    <property type="protein sequence ID" value="KAJ0097105.1"/>
    <property type="molecule type" value="Genomic_DNA"/>
</dbReference>
<evidence type="ECO:0000313" key="2">
    <source>
        <dbReference type="Proteomes" id="UP001164250"/>
    </source>
</evidence>
<evidence type="ECO:0000313" key="1">
    <source>
        <dbReference type="EMBL" id="KAJ0097105.1"/>
    </source>
</evidence>
<sequence length="89" mass="9884">MAKTRITVAYFFFLVLILSNEFICVEGRHLKSRLCKKCSKHVKNTLSVQKGGVQATDSSQEKTSKAEYVDDFRPTTPGHSPGVGHSINN</sequence>
<proteinExistence type="predicted"/>
<reference evidence="2" key="1">
    <citation type="journal article" date="2023" name="G3 (Bethesda)">
        <title>Genome assembly and association tests identify interacting loci associated with vigor, precocity, and sex in interspecific pistachio rootstocks.</title>
        <authorList>
            <person name="Palmer W."/>
            <person name="Jacygrad E."/>
            <person name="Sagayaradj S."/>
            <person name="Cavanaugh K."/>
            <person name="Han R."/>
            <person name="Bertier L."/>
            <person name="Beede B."/>
            <person name="Kafkas S."/>
            <person name="Golino D."/>
            <person name="Preece J."/>
            <person name="Michelmore R."/>
        </authorList>
    </citation>
    <scope>NUCLEOTIDE SEQUENCE [LARGE SCALE GENOMIC DNA]</scope>
</reference>
<comment type="caution">
    <text evidence="1">The sequence shown here is derived from an EMBL/GenBank/DDBJ whole genome shotgun (WGS) entry which is preliminary data.</text>
</comment>
<name>A0ACC1BDU6_9ROSI</name>
<keyword evidence="2" id="KW-1185">Reference proteome</keyword>